<feature type="region of interest" description="Disordered" evidence="1">
    <location>
        <begin position="89"/>
        <end position="124"/>
    </location>
</feature>
<proteinExistence type="predicted"/>
<dbReference type="GO" id="GO:0015074">
    <property type="term" value="P:DNA integration"/>
    <property type="evidence" value="ECO:0007669"/>
    <property type="project" value="InterPro"/>
</dbReference>
<dbReference type="SUPFAM" id="SSF56672">
    <property type="entry name" value="DNA/RNA polymerases"/>
    <property type="match status" value="1"/>
</dbReference>
<organism evidence="3 4">
    <name type="scientific">Phytophthora megakarya</name>
    <dbReference type="NCBI Taxonomy" id="4795"/>
    <lineage>
        <taxon>Eukaryota</taxon>
        <taxon>Sar</taxon>
        <taxon>Stramenopiles</taxon>
        <taxon>Oomycota</taxon>
        <taxon>Peronosporomycetes</taxon>
        <taxon>Peronosporales</taxon>
        <taxon>Peronosporaceae</taxon>
        <taxon>Phytophthora</taxon>
    </lineage>
</organism>
<dbReference type="InterPro" id="IPR012337">
    <property type="entry name" value="RNaseH-like_sf"/>
</dbReference>
<evidence type="ECO:0000313" key="3">
    <source>
        <dbReference type="EMBL" id="OWY97106.1"/>
    </source>
</evidence>
<protein>
    <submittedName>
        <fullName evidence="3">Reverse transcriptase</fullName>
    </submittedName>
</protein>
<dbReference type="GO" id="GO:0003964">
    <property type="term" value="F:RNA-directed DNA polymerase activity"/>
    <property type="evidence" value="ECO:0007669"/>
    <property type="project" value="UniProtKB-KW"/>
</dbReference>
<evidence type="ECO:0000313" key="4">
    <source>
        <dbReference type="Proteomes" id="UP000198211"/>
    </source>
</evidence>
<feature type="domain" description="Integrase catalytic" evidence="2">
    <location>
        <begin position="495"/>
        <end position="598"/>
    </location>
</feature>
<dbReference type="PROSITE" id="PS50994">
    <property type="entry name" value="INTEGRASE"/>
    <property type="match status" value="1"/>
</dbReference>
<dbReference type="InterPro" id="IPR043502">
    <property type="entry name" value="DNA/RNA_pol_sf"/>
</dbReference>
<dbReference type="EMBL" id="NBNE01010842">
    <property type="protein sequence ID" value="OWY97106.1"/>
    <property type="molecule type" value="Genomic_DNA"/>
</dbReference>
<keyword evidence="3" id="KW-0548">Nucleotidyltransferase</keyword>
<feature type="compositionally biased region" description="Basic and acidic residues" evidence="1">
    <location>
        <begin position="474"/>
        <end position="486"/>
    </location>
</feature>
<comment type="caution">
    <text evidence="3">The sequence shown here is derived from an EMBL/GenBank/DDBJ whole genome shotgun (WGS) entry which is preliminary data.</text>
</comment>
<accession>A0A225UX45</accession>
<keyword evidence="4" id="KW-1185">Reference proteome</keyword>
<dbReference type="Proteomes" id="UP000198211">
    <property type="component" value="Unassembled WGS sequence"/>
</dbReference>
<dbReference type="Gene3D" id="3.30.420.10">
    <property type="entry name" value="Ribonuclease H-like superfamily/Ribonuclease H"/>
    <property type="match status" value="2"/>
</dbReference>
<dbReference type="SUPFAM" id="SSF53098">
    <property type="entry name" value="Ribonuclease H-like"/>
    <property type="match status" value="2"/>
</dbReference>
<dbReference type="Gene3D" id="3.30.70.270">
    <property type="match status" value="1"/>
</dbReference>
<name>A0A225UX45_9STRA</name>
<evidence type="ECO:0000259" key="2">
    <source>
        <dbReference type="PROSITE" id="PS50994"/>
    </source>
</evidence>
<reference evidence="4" key="1">
    <citation type="submission" date="2017-03" db="EMBL/GenBank/DDBJ databases">
        <title>Phytopthora megakarya and P. palmivora, two closely related causual agents of cacao black pod achieved similar genome size and gene model numbers by different mechanisms.</title>
        <authorList>
            <person name="Ali S."/>
            <person name="Shao J."/>
            <person name="Larry D.J."/>
            <person name="Kronmiller B."/>
            <person name="Shen D."/>
            <person name="Strem M.D."/>
            <person name="Melnick R.L."/>
            <person name="Guiltinan M.J."/>
            <person name="Tyler B.M."/>
            <person name="Meinhardt L.W."/>
            <person name="Bailey B.A."/>
        </authorList>
    </citation>
    <scope>NUCLEOTIDE SEQUENCE [LARGE SCALE GENOMIC DNA]</scope>
    <source>
        <strain evidence="4">zdho120</strain>
    </source>
</reference>
<evidence type="ECO:0000256" key="1">
    <source>
        <dbReference type="SAM" id="MobiDB-lite"/>
    </source>
</evidence>
<dbReference type="AlphaFoldDB" id="A0A225UX45"/>
<keyword evidence="3" id="KW-0695">RNA-directed DNA polymerase</keyword>
<dbReference type="GO" id="GO:0003676">
    <property type="term" value="F:nucleic acid binding"/>
    <property type="evidence" value="ECO:0007669"/>
    <property type="project" value="InterPro"/>
</dbReference>
<keyword evidence="3" id="KW-0808">Transferase</keyword>
<dbReference type="InterPro" id="IPR036397">
    <property type="entry name" value="RNaseH_sf"/>
</dbReference>
<gene>
    <name evidence="3" type="ORF">PHMEG_00032450</name>
</gene>
<dbReference type="InterPro" id="IPR050951">
    <property type="entry name" value="Retrovirus_Pol_polyprotein"/>
</dbReference>
<feature type="region of interest" description="Disordered" evidence="1">
    <location>
        <begin position="470"/>
        <end position="494"/>
    </location>
</feature>
<dbReference type="PANTHER" id="PTHR37984:SF5">
    <property type="entry name" value="PROTEIN NYNRIN-LIKE"/>
    <property type="match status" value="1"/>
</dbReference>
<sequence>MPKVKYLGHKVSHDGLKTNPKDLSALTDLEFPGSLCAMQSFLGSLNYYSRFIKDYAIYASVLHELRGIDYAAMEKGMNRSRIQLALASESPDPDILTKDPTSPQPSDPGLRGLDPERSEQDPNLIPGAQIFQGAKGEDREDADLTSLVPDRQAVVVVYDSDWAVSGALMQEYDQTYYPVMFASRTLKSNELNTESRRKSWEINPSVDAAFDTGLVIHIQCITRTPGTVGRATFTLDPRDCNKGEDEILGTLAASITPRSEFDKALILIAPKKEPRRKLQAPIPTVRSDEDLYVASFDGSARVKRGGGAYSAILWKLPDWTVVKARSDYTKGLTVNEAEYHGRLLCLDLLEGTDPLRLVICGDSNLEIRQVRCEIDCKAPGLTLLRQKALDGLRIRSDHELVHVKRDWNGSADSLASAALQRQGGIEVETDSEIQDLITLNRLDAILLVKSEDPAIEGQIRYEIRIQPPSIVRGSDQRAQDRADPTDTGRGGVDPQFEEVFGASEVIRHDREPGFMSDFFRTFNKILDQRQRATMAYRPQASGSAERMAQTTTRALKMYVQDLDQRDWDEYAERLTFAIDTARDRIRGETPFYIVHGWDPRSTIEVVIPMGSTRRQDRDPRRWRYRIQRHYQQAREQVNQRLREAISDRADQHNDIERLHQVEPGSRVWLYLNRVREGYAKKLAHLWHGPFRVTEKIGEYAVK</sequence>
<dbReference type="InterPro" id="IPR001584">
    <property type="entry name" value="Integrase_cat-core"/>
</dbReference>
<dbReference type="OrthoDB" id="101303at2759"/>
<dbReference type="InterPro" id="IPR043128">
    <property type="entry name" value="Rev_trsase/Diguanyl_cyclase"/>
</dbReference>
<dbReference type="PANTHER" id="PTHR37984">
    <property type="entry name" value="PROTEIN CBG26694"/>
    <property type="match status" value="1"/>
</dbReference>